<geneLocation type="plasmid" evidence="1">
    <name>pKAP298</name>
</geneLocation>
<sequence length="94" mass="10844">MRKQEPIGDRKMKNHREMKNQNIYIDCIGEGLVEVNPSEIVYLSKGKEKTLKLYSLAKSVFGLPYDAEEKGNFIRLYFSTETVDSIKAKIDDLN</sequence>
<evidence type="ECO:0000313" key="1">
    <source>
        <dbReference type="EMBL" id="AAR87117.1"/>
    </source>
</evidence>
<name>Q6TFE2_CAETA</name>
<dbReference type="AlphaFoldDB" id="Q6TFE2"/>
<accession>Q6TFE2</accession>
<organism evidence="1">
    <name type="scientific">Caedibacter taeniospiralis</name>
    <dbReference type="NCBI Taxonomy" id="28907"/>
    <lineage>
        <taxon>Bacteria</taxon>
        <taxon>Pseudomonadati</taxon>
        <taxon>Pseudomonadota</taxon>
        <taxon>Gammaproteobacteria</taxon>
        <taxon>Thiotrichales</taxon>
        <taxon>Fastidiosibacteraceae</taxon>
        <taxon>Caedibacter</taxon>
    </lineage>
</organism>
<proteinExistence type="predicted"/>
<protein>
    <submittedName>
        <fullName evidence="1">Uncharacterized protein</fullName>
    </submittedName>
</protein>
<keyword evidence="1" id="KW-0614">Plasmid</keyword>
<reference evidence="1" key="1">
    <citation type="journal article" date="2005" name="J. Mol. Evol.">
        <title>Sequence, transcription activity, and evolutionary origin of the R-body coding plasmid pKAP298 from the intracellular parasitic bacterium Caedibacter taeniospiralis.</title>
        <authorList>
            <person name="Jeblick J."/>
            <person name="Kusch J."/>
        </authorList>
    </citation>
    <scope>NUCLEOTIDE SEQUENCE</scope>
    <source>
        <plasmid evidence="1">pKAP298</plasmid>
    </source>
</reference>
<dbReference type="RefSeq" id="WP_011178468.1">
    <property type="nucleotide sequence ID" value="NC_005915.1"/>
</dbReference>
<dbReference type="EMBL" id="AY422720">
    <property type="protein sequence ID" value="AAR87117.1"/>
    <property type="molecule type" value="Genomic_DNA"/>
</dbReference>